<name>A0A8S9XFV2_APOLU</name>
<sequence length="178" mass="19455">MGFLHLPLPDISGSQKRFDESSYTYEGDFSCGNGTLEAGEFALADGPNLTGGDDEARLKFNISLGSASVIYSECEEVTEYPSNHIKYYYIYNSTNMIQGRGLEASCTVTIKRVGSSCSTESSIQIPTNVTAVLDTWWNDCPGCKIVIANKIKQTLQTSLVLVVENIANGSDLCYLLDY</sequence>
<dbReference type="EMBL" id="WIXP02000008">
    <property type="protein sequence ID" value="KAF6207148.1"/>
    <property type="molecule type" value="Genomic_DNA"/>
</dbReference>
<keyword evidence="2" id="KW-1185">Reference proteome</keyword>
<dbReference type="Proteomes" id="UP000466442">
    <property type="component" value="Unassembled WGS sequence"/>
</dbReference>
<proteinExistence type="predicted"/>
<accession>A0A8S9XFV2</accession>
<comment type="caution">
    <text evidence="1">The sequence shown here is derived from an EMBL/GenBank/DDBJ whole genome shotgun (WGS) entry which is preliminary data.</text>
</comment>
<evidence type="ECO:0000313" key="2">
    <source>
        <dbReference type="Proteomes" id="UP000466442"/>
    </source>
</evidence>
<protein>
    <submittedName>
        <fullName evidence="1">Uncharacterized protein</fullName>
    </submittedName>
</protein>
<organism evidence="1 2">
    <name type="scientific">Apolygus lucorum</name>
    <name type="common">Small green plant bug</name>
    <name type="synonym">Lygocoris lucorum</name>
    <dbReference type="NCBI Taxonomy" id="248454"/>
    <lineage>
        <taxon>Eukaryota</taxon>
        <taxon>Metazoa</taxon>
        <taxon>Ecdysozoa</taxon>
        <taxon>Arthropoda</taxon>
        <taxon>Hexapoda</taxon>
        <taxon>Insecta</taxon>
        <taxon>Pterygota</taxon>
        <taxon>Neoptera</taxon>
        <taxon>Paraneoptera</taxon>
        <taxon>Hemiptera</taxon>
        <taxon>Heteroptera</taxon>
        <taxon>Panheteroptera</taxon>
        <taxon>Cimicomorpha</taxon>
        <taxon>Miridae</taxon>
        <taxon>Mirini</taxon>
        <taxon>Apolygus</taxon>
    </lineage>
</organism>
<reference evidence="1" key="1">
    <citation type="journal article" date="2021" name="Mol. Ecol. Resour.">
        <title>Apolygus lucorum genome provides insights into omnivorousness and mesophyll feeding.</title>
        <authorList>
            <person name="Liu Y."/>
            <person name="Liu H."/>
            <person name="Wang H."/>
            <person name="Huang T."/>
            <person name="Liu B."/>
            <person name="Yang B."/>
            <person name="Yin L."/>
            <person name="Li B."/>
            <person name="Zhang Y."/>
            <person name="Zhang S."/>
            <person name="Jiang F."/>
            <person name="Zhang X."/>
            <person name="Ren Y."/>
            <person name="Wang B."/>
            <person name="Wang S."/>
            <person name="Lu Y."/>
            <person name="Wu K."/>
            <person name="Fan W."/>
            <person name="Wang G."/>
        </authorList>
    </citation>
    <scope>NUCLEOTIDE SEQUENCE</scope>
    <source>
        <strain evidence="1">12Hb</strain>
    </source>
</reference>
<dbReference type="AlphaFoldDB" id="A0A8S9XFV2"/>
<gene>
    <name evidence="1" type="ORF">GE061_018387</name>
</gene>
<evidence type="ECO:0000313" key="1">
    <source>
        <dbReference type="EMBL" id="KAF6207148.1"/>
    </source>
</evidence>